<feature type="region of interest" description="Disordered" evidence="1">
    <location>
        <begin position="163"/>
        <end position="192"/>
    </location>
</feature>
<gene>
    <name evidence="2" type="ORF">PXEA_LOCUS27273</name>
</gene>
<keyword evidence="3" id="KW-1185">Reference proteome</keyword>
<evidence type="ECO:0000313" key="3">
    <source>
        <dbReference type="Proteomes" id="UP000784294"/>
    </source>
</evidence>
<comment type="caution">
    <text evidence="2">The sequence shown here is derived from an EMBL/GenBank/DDBJ whole genome shotgun (WGS) entry which is preliminary data.</text>
</comment>
<name>A0A3S5BPY8_9PLAT</name>
<organism evidence="2 3">
    <name type="scientific">Protopolystoma xenopodis</name>
    <dbReference type="NCBI Taxonomy" id="117903"/>
    <lineage>
        <taxon>Eukaryota</taxon>
        <taxon>Metazoa</taxon>
        <taxon>Spiralia</taxon>
        <taxon>Lophotrochozoa</taxon>
        <taxon>Platyhelminthes</taxon>
        <taxon>Monogenea</taxon>
        <taxon>Polyopisthocotylea</taxon>
        <taxon>Polystomatidea</taxon>
        <taxon>Polystomatidae</taxon>
        <taxon>Protopolystoma</taxon>
    </lineage>
</organism>
<evidence type="ECO:0000256" key="1">
    <source>
        <dbReference type="SAM" id="MobiDB-lite"/>
    </source>
</evidence>
<accession>A0A3S5BPY8</accession>
<dbReference type="EMBL" id="CAAALY010246509">
    <property type="protein sequence ID" value="VEL33833.1"/>
    <property type="molecule type" value="Genomic_DNA"/>
</dbReference>
<sequence length="230" mass="25384">MVPDTFPNSLDDCISPFLSSRRGATQVLQYSPNWPSLLPAHNPLTPAHTKWFVIFPVPLLGPLLGINLSGSYSGYVFCQQSTGSTSMSIAMATIHSFWNSHASHVGLCAQGQSQAETLEMGGYGSYTISPLTLALLVNRERSSEKPFGDPLCWSGSTSRPVTGVRAEDKRVDDPLGTDSKLTRRQSTRPVMSSCDWSRPVPFRRKRILLRSRTLGECGLRKYGVEYMRLA</sequence>
<dbReference type="AlphaFoldDB" id="A0A3S5BPY8"/>
<proteinExistence type="predicted"/>
<reference evidence="2" key="1">
    <citation type="submission" date="2018-11" db="EMBL/GenBank/DDBJ databases">
        <authorList>
            <consortium name="Pathogen Informatics"/>
        </authorList>
    </citation>
    <scope>NUCLEOTIDE SEQUENCE</scope>
</reference>
<evidence type="ECO:0000313" key="2">
    <source>
        <dbReference type="EMBL" id="VEL33833.1"/>
    </source>
</evidence>
<protein>
    <submittedName>
        <fullName evidence="2">Uncharacterized protein</fullName>
    </submittedName>
</protein>
<dbReference type="Proteomes" id="UP000784294">
    <property type="component" value="Unassembled WGS sequence"/>
</dbReference>